<evidence type="ECO:0000313" key="8">
    <source>
        <dbReference type="Proteomes" id="UP000472274"/>
    </source>
</evidence>
<dbReference type="InterPro" id="IPR009003">
    <property type="entry name" value="Peptidase_S1_PA"/>
</dbReference>
<dbReference type="PRINTS" id="PR00722">
    <property type="entry name" value="CHYMOTRYPSIN"/>
</dbReference>
<proteinExistence type="predicted"/>
<dbReference type="InterPro" id="IPR043504">
    <property type="entry name" value="Peptidase_S1_PA_chymotrypsin"/>
</dbReference>
<dbReference type="InterPro" id="IPR018114">
    <property type="entry name" value="TRYPSIN_HIS"/>
</dbReference>
<sequence length="239" mass="26163">GTWIGSSLVVLGFEHTSLSRSSIIGGREALPHSRPYMVSIHKGDIPACGGVLVHARWVLTAAHCYTDLVLVGLHQQAGNLPAAWWSLSPRPDLGFRSCLQLDRKVVWNKETSLLPLSKKNPAPGTPCSVAGWGRFREGSKYSPVLRELDVKVMDIRMCNNSRYWHGEVTSTMMCFEGVEKGSAPCQGDSGGPVVCGKKAEVAGVISFTGKSCVNMFKPPVATAVFKYKTWIKKYLRRSL</sequence>
<evidence type="ECO:0000259" key="6">
    <source>
        <dbReference type="PROSITE" id="PS50240"/>
    </source>
</evidence>
<dbReference type="GeneTree" id="ENSGT00940000162161"/>
<dbReference type="InterPro" id="IPR001254">
    <property type="entry name" value="Trypsin_dom"/>
</dbReference>
<feature type="domain" description="Peptidase S1" evidence="6">
    <location>
        <begin position="23"/>
        <end position="236"/>
    </location>
</feature>
<evidence type="ECO:0000256" key="4">
    <source>
        <dbReference type="ARBA" id="ARBA00023157"/>
    </source>
</evidence>
<dbReference type="Proteomes" id="UP000472274">
    <property type="component" value="Unplaced"/>
</dbReference>
<keyword evidence="3 5" id="KW-0720">Serine protease</keyword>
<evidence type="ECO:0000256" key="3">
    <source>
        <dbReference type="ARBA" id="ARBA00022825"/>
    </source>
</evidence>
<accession>A0A674IFE7</accession>
<evidence type="ECO:0000256" key="5">
    <source>
        <dbReference type="RuleBase" id="RU363034"/>
    </source>
</evidence>
<protein>
    <submittedName>
        <fullName evidence="7">Granzyme M</fullName>
    </submittedName>
</protein>
<dbReference type="SMART" id="SM00020">
    <property type="entry name" value="Tryp_SPc"/>
    <property type="match status" value="1"/>
</dbReference>
<dbReference type="Pfam" id="PF00089">
    <property type="entry name" value="Trypsin"/>
    <property type="match status" value="1"/>
</dbReference>
<dbReference type="InterPro" id="IPR033116">
    <property type="entry name" value="TRYPSIN_SER"/>
</dbReference>
<evidence type="ECO:0000256" key="2">
    <source>
        <dbReference type="ARBA" id="ARBA00022801"/>
    </source>
</evidence>
<name>A0A674IFE7_9SAUR</name>
<reference evidence="7" key="2">
    <citation type="submission" date="2025-09" db="UniProtKB">
        <authorList>
            <consortium name="Ensembl"/>
        </authorList>
    </citation>
    <scope>IDENTIFICATION</scope>
</reference>
<dbReference type="PANTHER" id="PTHR24271:SF51">
    <property type="entry name" value="GRANZYME M"/>
    <property type="match status" value="1"/>
</dbReference>
<dbReference type="AlphaFoldDB" id="A0A674IFE7"/>
<dbReference type="CDD" id="cd00190">
    <property type="entry name" value="Tryp_SPc"/>
    <property type="match status" value="1"/>
</dbReference>
<dbReference type="Ensembl" id="ENSTMTT00000006603.1">
    <property type="protein sequence ID" value="ENSTMTP00000006394.1"/>
    <property type="gene ID" value="ENSTMTG00000004662.1"/>
</dbReference>
<dbReference type="PROSITE" id="PS00134">
    <property type="entry name" value="TRYPSIN_HIS"/>
    <property type="match status" value="1"/>
</dbReference>
<dbReference type="SUPFAM" id="SSF50494">
    <property type="entry name" value="Trypsin-like serine proteases"/>
    <property type="match status" value="1"/>
</dbReference>
<evidence type="ECO:0000313" key="7">
    <source>
        <dbReference type="Ensembl" id="ENSTMTP00000006394.1"/>
    </source>
</evidence>
<dbReference type="PROSITE" id="PS00135">
    <property type="entry name" value="TRYPSIN_SER"/>
    <property type="match status" value="1"/>
</dbReference>
<keyword evidence="8" id="KW-1185">Reference proteome</keyword>
<dbReference type="InParanoid" id="A0A674IFE7"/>
<organism evidence="7 8">
    <name type="scientific">Terrapene triunguis</name>
    <name type="common">Three-toed box turtle</name>
    <dbReference type="NCBI Taxonomy" id="2587831"/>
    <lineage>
        <taxon>Eukaryota</taxon>
        <taxon>Metazoa</taxon>
        <taxon>Chordata</taxon>
        <taxon>Craniata</taxon>
        <taxon>Vertebrata</taxon>
        <taxon>Euteleostomi</taxon>
        <taxon>Archelosauria</taxon>
        <taxon>Testudinata</taxon>
        <taxon>Testudines</taxon>
        <taxon>Cryptodira</taxon>
        <taxon>Durocryptodira</taxon>
        <taxon>Testudinoidea</taxon>
        <taxon>Emydidae</taxon>
        <taxon>Terrapene</taxon>
    </lineage>
</organism>
<gene>
    <name evidence="7" type="primary">GZMM</name>
</gene>
<dbReference type="PANTHER" id="PTHR24271">
    <property type="entry name" value="KALLIKREIN-RELATED"/>
    <property type="match status" value="1"/>
</dbReference>
<keyword evidence="4" id="KW-1015">Disulfide bond</keyword>
<keyword evidence="2 5" id="KW-0378">Hydrolase</keyword>
<dbReference type="GO" id="GO:0006508">
    <property type="term" value="P:proteolysis"/>
    <property type="evidence" value="ECO:0007669"/>
    <property type="project" value="UniProtKB-KW"/>
</dbReference>
<dbReference type="PROSITE" id="PS50240">
    <property type="entry name" value="TRYPSIN_DOM"/>
    <property type="match status" value="1"/>
</dbReference>
<dbReference type="GO" id="GO:0004252">
    <property type="term" value="F:serine-type endopeptidase activity"/>
    <property type="evidence" value="ECO:0007669"/>
    <property type="project" value="Ensembl"/>
</dbReference>
<dbReference type="GO" id="GO:0006915">
    <property type="term" value="P:apoptotic process"/>
    <property type="evidence" value="ECO:0007669"/>
    <property type="project" value="Ensembl"/>
</dbReference>
<reference evidence="7" key="1">
    <citation type="submission" date="2025-08" db="UniProtKB">
        <authorList>
            <consortium name="Ensembl"/>
        </authorList>
    </citation>
    <scope>IDENTIFICATION</scope>
</reference>
<evidence type="ECO:0000256" key="1">
    <source>
        <dbReference type="ARBA" id="ARBA00022670"/>
    </source>
</evidence>
<dbReference type="InterPro" id="IPR001314">
    <property type="entry name" value="Peptidase_S1A"/>
</dbReference>
<keyword evidence="1 5" id="KW-0645">Protease</keyword>
<dbReference type="Gene3D" id="2.40.10.10">
    <property type="entry name" value="Trypsin-like serine proteases"/>
    <property type="match status" value="3"/>
</dbReference>